<evidence type="ECO:0000256" key="1">
    <source>
        <dbReference type="ARBA" id="ARBA00005125"/>
    </source>
</evidence>
<dbReference type="RefSeq" id="WP_054613765.1">
    <property type="nucleotide sequence ID" value="NZ_CP101125.1"/>
</dbReference>
<dbReference type="Pfam" id="PF01370">
    <property type="entry name" value="Epimerase"/>
    <property type="match status" value="1"/>
</dbReference>
<dbReference type="SUPFAM" id="SSF51735">
    <property type="entry name" value="NAD(P)-binding Rossmann-fold domains"/>
    <property type="match status" value="1"/>
</dbReference>
<dbReference type="PANTHER" id="PTHR43000">
    <property type="entry name" value="DTDP-D-GLUCOSE 4,6-DEHYDRATASE-RELATED"/>
    <property type="match status" value="1"/>
</dbReference>
<comment type="pathway">
    <text evidence="1">Bacterial outer membrane biogenesis; LPS O-antigen biosynthesis.</text>
</comment>
<accession>A0ABY5EHP9</accession>
<dbReference type="Gene3D" id="3.40.50.720">
    <property type="entry name" value="NAD(P)-binding Rossmann-like Domain"/>
    <property type="match status" value="1"/>
</dbReference>
<dbReference type="InterPro" id="IPR001509">
    <property type="entry name" value="Epimerase_deHydtase"/>
</dbReference>
<name>A0ABY5EHP9_9PSED</name>
<evidence type="ECO:0000313" key="5">
    <source>
        <dbReference type="Proteomes" id="UP001059607"/>
    </source>
</evidence>
<organism evidence="4 5">
    <name type="scientific">Pseudomonas nunensis</name>
    <dbReference type="NCBI Taxonomy" id="2961896"/>
    <lineage>
        <taxon>Bacteria</taxon>
        <taxon>Pseudomonadati</taxon>
        <taxon>Pseudomonadota</taxon>
        <taxon>Gammaproteobacteria</taxon>
        <taxon>Pseudomonadales</taxon>
        <taxon>Pseudomonadaceae</taxon>
        <taxon>Pseudomonas</taxon>
    </lineage>
</organism>
<dbReference type="InterPro" id="IPR036291">
    <property type="entry name" value="NAD(P)-bd_dom_sf"/>
</dbReference>
<comment type="similarity">
    <text evidence="2">Belongs to the NAD(P)-dependent epimerase/dehydratase family.</text>
</comment>
<keyword evidence="5" id="KW-1185">Reference proteome</keyword>
<gene>
    <name evidence="4" type="ORF">NK667_02590</name>
</gene>
<dbReference type="EMBL" id="CP101125">
    <property type="protein sequence ID" value="UTO15276.1"/>
    <property type="molecule type" value="Genomic_DNA"/>
</dbReference>
<proteinExistence type="inferred from homology"/>
<evidence type="ECO:0000256" key="2">
    <source>
        <dbReference type="ARBA" id="ARBA00007637"/>
    </source>
</evidence>
<sequence>MNGLNVLLTGACGRIGKTFFEASKDRYTFVLADRVEPDFPVEAPHQFVRLDMADPKAIAEVLNGIDVIVHLAGIPHATATFDELLPNNILATTYLFEAAVAAGCKRLVFASSAQTIEGYPVDRQITPGMQVMPANLYGVSKCYGEALCAFYAAKRGLSTIAIRIGAFEFPDRHELTNARDLSAWLSPRDAVQLLQRSVEVEGVQHLIAHGISNNRFKRLDLSETTRVLGYLPVDDAFREFDIPIAP</sequence>
<protein>
    <submittedName>
        <fullName evidence="4">NAD(P)-dependent oxidoreductase</fullName>
    </submittedName>
</protein>
<evidence type="ECO:0000313" key="4">
    <source>
        <dbReference type="EMBL" id="UTO15276.1"/>
    </source>
</evidence>
<evidence type="ECO:0000259" key="3">
    <source>
        <dbReference type="Pfam" id="PF01370"/>
    </source>
</evidence>
<dbReference type="Proteomes" id="UP001059607">
    <property type="component" value="Chromosome"/>
</dbReference>
<reference evidence="4" key="1">
    <citation type="submission" date="2022-07" db="EMBL/GenBank/DDBJ databases">
        <title>Pseudomonas nunamit sp. nov. an antifungal species isolated from Greenland.</title>
        <authorList>
            <person name="Ntana F."/>
            <person name="Hennessy R.C."/>
            <person name="Zervas A."/>
            <person name="Stougaard P."/>
        </authorList>
    </citation>
    <scope>NUCLEOTIDE SEQUENCE</scope>
    <source>
        <strain evidence="4">In5</strain>
    </source>
</reference>
<feature type="domain" description="NAD-dependent epimerase/dehydratase" evidence="3">
    <location>
        <begin position="6"/>
        <end position="185"/>
    </location>
</feature>